<keyword evidence="2" id="KW-0472">Membrane</keyword>
<dbReference type="STRING" id="188937.MA_0223"/>
<sequence length="340" mass="37928">MTVIVEGKKNRALEGDCQAVSEVMGQVLMLAVVMLAFSSIAVVIFSDEVNINPPHTPKADLQERIDTGANTVKIFHKGGEAIDLEDAKIVLNINGQQEVFELSSDPSVSYDATNNVLMAGDYIVIDTNLSRGIDLKSTDTIDMYFVDTESDQLIQRVMLQSGSEESESSDDTDDTGRYWITPHPNGTADDTSEGWISTKAVNETGDGIFTTYYAPDKKDGNPNSTAQVFDFDIDADDEGITEPFSNVTLKIVYSVHDKNYEYITLDISVDDSEENPEWVRVEPNMPEYNKNFEPYYIDLTSYVRNIEELEAFKVRIVAVTHADKKADKTAWIDFLGIHVE</sequence>
<dbReference type="EnsemblBacteria" id="AAM03676">
    <property type="protein sequence ID" value="AAM03676"/>
    <property type="gene ID" value="MA_0223"/>
</dbReference>
<dbReference type="Pfam" id="PF07790">
    <property type="entry name" value="Pilin_N"/>
    <property type="match status" value="1"/>
</dbReference>
<dbReference type="InterPro" id="IPR012859">
    <property type="entry name" value="Pilin_N_archaeal"/>
</dbReference>
<dbReference type="PANTHER" id="PTHR38138:SF1">
    <property type="entry name" value="ARCHAEAL TYPE IV PILIN N-TERMINAL DOMAIN-CONTAINING PROTEIN"/>
    <property type="match status" value="1"/>
</dbReference>
<evidence type="ECO:0000256" key="1">
    <source>
        <dbReference type="SAM" id="MobiDB-lite"/>
    </source>
</evidence>
<evidence type="ECO:0000313" key="4">
    <source>
        <dbReference type="EMBL" id="AAM03676.1"/>
    </source>
</evidence>
<dbReference type="HOGENOM" id="CLU_074281_0_0_2"/>
<dbReference type="PANTHER" id="PTHR38138">
    <property type="entry name" value="VNG6441H"/>
    <property type="match status" value="1"/>
</dbReference>
<dbReference type="Proteomes" id="UP000002487">
    <property type="component" value="Chromosome"/>
</dbReference>
<dbReference type="InParanoid" id="Q8TU51"/>
<feature type="transmembrane region" description="Helical" evidence="2">
    <location>
        <begin position="27"/>
        <end position="46"/>
    </location>
</feature>
<gene>
    <name evidence="4" type="ordered locus">MA_0223</name>
</gene>
<evidence type="ECO:0000256" key="2">
    <source>
        <dbReference type="SAM" id="Phobius"/>
    </source>
</evidence>
<name>Q8TU51_METAC</name>
<accession>Q8TU51</accession>
<proteinExistence type="predicted"/>
<feature type="region of interest" description="Disordered" evidence="1">
    <location>
        <begin position="160"/>
        <end position="192"/>
    </location>
</feature>
<evidence type="ECO:0000313" key="5">
    <source>
        <dbReference type="Proteomes" id="UP000002487"/>
    </source>
</evidence>
<keyword evidence="2" id="KW-1133">Transmembrane helix</keyword>
<protein>
    <recommendedName>
        <fullName evidence="3">Archaeal Type IV pilin N-terminal domain-containing protein</fullName>
    </recommendedName>
</protein>
<keyword evidence="2" id="KW-0812">Transmembrane</keyword>
<organism evidence="4 5">
    <name type="scientific">Methanosarcina acetivorans (strain ATCC 35395 / DSM 2834 / JCM 12185 / C2A)</name>
    <dbReference type="NCBI Taxonomy" id="188937"/>
    <lineage>
        <taxon>Archaea</taxon>
        <taxon>Methanobacteriati</taxon>
        <taxon>Methanobacteriota</taxon>
        <taxon>Stenosarchaea group</taxon>
        <taxon>Methanomicrobia</taxon>
        <taxon>Methanosarcinales</taxon>
        <taxon>Methanosarcinaceae</taxon>
        <taxon>Methanosarcina</taxon>
    </lineage>
</organism>
<dbReference type="EMBL" id="AE010299">
    <property type="protein sequence ID" value="AAM03676.1"/>
    <property type="molecule type" value="Genomic_DNA"/>
</dbReference>
<dbReference type="AlphaFoldDB" id="Q8TU51"/>
<feature type="domain" description="Archaeal Type IV pilin N-terminal" evidence="3">
    <location>
        <begin position="18"/>
        <end position="95"/>
    </location>
</feature>
<feature type="compositionally biased region" description="Acidic residues" evidence="1">
    <location>
        <begin position="164"/>
        <end position="173"/>
    </location>
</feature>
<dbReference type="KEGG" id="mac:MA_0223"/>
<evidence type="ECO:0000259" key="3">
    <source>
        <dbReference type="Pfam" id="PF07790"/>
    </source>
</evidence>
<reference evidence="4 5" key="1">
    <citation type="journal article" date="2002" name="Genome Res.">
        <title>The genome of Methanosarcina acetivorans reveals extensive metabolic and physiological diversity.</title>
        <authorList>
            <person name="Galagan J.E."/>
            <person name="Nusbaum C."/>
            <person name="Roy A."/>
            <person name="Endrizzi M.G."/>
            <person name="Macdonald P."/>
            <person name="FitzHugh W."/>
            <person name="Calvo S."/>
            <person name="Engels R."/>
            <person name="Smirnov S."/>
            <person name="Atnoor D."/>
            <person name="Brown A."/>
            <person name="Allen N."/>
            <person name="Naylor J."/>
            <person name="Stange-Thomann N."/>
            <person name="DeArellano K."/>
            <person name="Johnson R."/>
            <person name="Linton L."/>
            <person name="McEwan P."/>
            <person name="McKernan K."/>
            <person name="Talamas J."/>
            <person name="Tirrell A."/>
            <person name="Ye W."/>
            <person name="Zimmer A."/>
            <person name="Barber R.D."/>
            <person name="Cann I."/>
            <person name="Graham D.E."/>
            <person name="Grahame D.A."/>
            <person name="Guss A."/>
            <person name="Hedderich R."/>
            <person name="Ingram-Smith C."/>
            <person name="Kuettner C.H."/>
            <person name="Krzycki J.A."/>
            <person name="Leigh J.A."/>
            <person name="Li W."/>
            <person name="Liu J."/>
            <person name="Mukhopadhyay B."/>
            <person name="Reeve J.N."/>
            <person name="Smith K."/>
            <person name="Springer T.A."/>
            <person name="Umayam L.A."/>
            <person name="White O."/>
            <person name="White R.H."/>
            <person name="de Macario E.C."/>
            <person name="Ferry J.G."/>
            <person name="Jarrell K.F."/>
            <person name="Jing H."/>
            <person name="Macario A.J.L."/>
            <person name="Paulsen I."/>
            <person name="Pritchett M."/>
            <person name="Sowers K.R."/>
            <person name="Swanson R.V."/>
            <person name="Zinder S.H."/>
            <person name="Lander E."/>
            <person name="Metcalf W.W."/>
            <person name="Birren B."/>
        </authorList>
    </citation>
    <scope>NUCLEOTIDE SEQUENCE [LARGE SCALE GENOMIC DNA]</scope>
    <source>
        <strain evidence="5">ATCC 35395 / DSM 2834 / JCM 12185 / C2A</strain>
    </source>
</reference>
<keyword evidence="5" id="KW-1185">Reference proteome</keyword>